<protein>
    <recommendedName>
        <fullName evidence="1">Peptidase C51 domain-containing protein</fullName>
    </recommendedName>
</protein>
<keyword evidence="3" id="KW-1185">Reference proteome</keyword>
<dbReference type="InterPro" id="IPR013423">
    <property type="entry name" value="CHP02594"/>
</dbReference>
<dbReference type="RefSeq" id="WP_105983777.1">
    <property type="nucleotide sequence ID" value="NZ_MQUC01000003.1"/>
</dbReference>
<evidence type="ECO:0000313" key="2">
    <source>
        <dbReference type="EMBL" id="PRP68098.1"/>
    </source>
</evidence>
<dbReference type="Pfam" id="PF05257">
    <property type="entry name" value="CHAP"/>
    <property type="match status" value="1"/>
</dbReference>
<comment type="caution">
    <text evidence="2">The sequence shown here is derived from an EMBL/GenBank/DDBJ whole genome shotgun (WGS) entry which is preliminary data.</text>
</comment>
<evidence type="ECO:0000313" key="3">
    <source>
        <dbReference type="Proteomes" id="UP000239532"/>
    </source>
</evidence>
<dbReference type="EMBL" id="MQUC01000003">
    <property type="protein sequence ID" value="PRP68098.1"/>
    <property type="molecule type" value="Genomic_DNA"/>
</dbReference>
<dbReference type="NCBIfam" id="TIGR02594">
    <property type="entry name" value="TIGR02594 family protein"/>
    <property type="match status" value="1"/>
</dbReference>
<reference evidence="2 3" key="1">
    <citation type="submission" date="2016-11" db="EMBL/GenBank/DDBJ databases">
        <title>Trade-off between light-utilization and light-protection in marine flavobacteria.</title>
        <authorList>
            <person name="Kumagai Y."/>
        </authorList>
    </citation>
    <scope>NUCLEOTIDE SEQUENCE [LARGE SCALE GENOMIC DNA]</scope>
    <source>
        <strain evidence="2 3">JCM 17109</strain>
    </source>
</reference>
<dbReference type="OrthoDB" id="9813532at2"/>
<gene>
    <name evidence="2" type="ORF">BST86_13885</name>
</gene>
<organism evidence="2 3">
    <name type="scientific">Nonlabens agnitus</name>
    <dbReference type="NCBI Taxonomy" id="870484"/>
    <lineage>
        <taxon>Bacteria</taxon>
        <taxon>Pseudomonadati</taxon>
        <taxon>Bacteroidota</taxon>
        <taxon>Flavobacteriia</taxon>
        <taxon>Flavobacteriales</taxon>
        <taxon>Flavobacteriaceae</taxon>
        <taxon>Nonlabens</taxon>
    </lineage>
</organism>
<sequence>MNRAIDIALQDYGLKEVPGANHEQKIIQMFKDAGHSWVQDDETAWCSAFVNSVHHKACLPLSRKLNAISWLEIGEPVTDPVVGDVVVFWRKFKGSGYGHVGFYINETDTHIRVLGGNQSNEVNIALYPKDRLEGYRRFKQIEE</sequence>
<dbReference type="SUPFAM" id="SSF54001">
    <property type="entry name" value="Cysteine proteinases"/>
    <property type="match status" value="1"/>
</dbReference>
<dbReference type="Proteomes" id="UP000239532">
    <property type="component" value="Unassembled WGS sequence"/>
</dbReference>
<dbReference type="AlphaFoldDB" id="A0A2S9WX98"/>
<dbReference type="InterPro" id="IPR007921">
    <property type="entry name" value="CHAP_dom"/>
</dbReference>
<name>A0A2S9WX98_9FLAO</name>
<accession>A0A2S9WX98</accession>
<dbReference type="InterPro" id="IPR038765">
    <property type="entry name" value="Papain-like_cys_pep_sf"/>
</dbReference>
<proteinExistence type="predicted"/>
<evidence type="ECO:0000259" key="1">
    <source>
        <dbReference type="Pfam" id="PF05257"/>
    </source>
</evidence>
<feature type="domain" description="Peptidase C51" evidence="1">
    <location>
        <begin position="40"/>
        <end position="117"/>
    </location>
</feature>
<dbReference type="Gene3D" id="3.90.1720.10">
    <property type="entry name" value="endopeptidase domain like (from Nostoc punctiforme)"/>
    <property type="match status" value="1"/>
</dbReference>